<dbReference type="STRING" id="1852522.SAMN06295960_1032"/>
<dbReference type="OrthoDB" id="2678071at2"/>
<accession>A0A1X7IZ03</accession>
<reference evidence="1 2" key="1">
    <citation type="submission" date="2017-04" db="EMBL/GenBank/DDBJ databases">
        <authorList>
            <person name="Afonso C.L."/>
            <person name="Miller P.J."/>
            <person name="Scott M.A."/>
            <person name="Spackman E."/>
            <person name="Goraichik I."/>
            <person name="Dimitrov K.M."/>
            <person name="Suarez D.L."/>
            <person name="Swayne D.E."/>
        </authorList>
    </citation>
    <scope>NUCLEOTIDE SEQUENCE [LARGE SCALE GENOMIC DNA]</scope>
    <source>
        <strain evidence="1 2">11</strain>
    </source>
</reference>
<dbReference type="Proteomes" id="UP000193834">
    <property type="component" value="Unassembled WGS sequence"/>
</dbReference>
<name>A0A1X7IZ03_9BACL</name>
<gene>
    <name evidence="1" type="ORF">SAMN06295960_1032</name>
</gene>
<dbReference type="RefSeq" id="WP_085493221.1">
    <property type="nucleotide sequence ID" value="NZ_FXAZ01000001.1"/>
</dbReference>
<protein>
    <submittedName>
        <fullName evidence="1">Uncharacterized protein</fullName>
    </submittedName>
</protein>
<proteinExistence type="predicted"/>
<organism evidence="1 2">
    <name type="scientific">Paenibacillus aquistagni</name>
    <dbReference type="NCBI Taxonomy" id="1852522"/>
    <lineage>
        <taxon>Bacteria</taxon>
        <taxon>Bacillati</taxon>
        <taxon>Bacillota</taxon>
        <taxon>Bacilli</taxon>
        <taxon>Bacillales</taxon>
        <taxon>Paenibacillaceae</taxon>
        <taxon>Paenibacillus</taxon>
    </lineage>
</organism>
<evidence type="ECO:0000313" key="1">
    <source>
        <dbReference type="EMBL" id="SMG20501.1"/>
    </source>
</evidence>
<evidence type="ECO:0000313" key="2">
    <source>
        <dbReference type="Proteomes" id="UP000193834"/>
    </source>
</evidence>
<dbReference type="EMBL" id="FXAZ01000001">
    <property type="protein sequence ID" value="SMG20501.1"/>
    <property type="molecule type" value="Genomic_DNA"/>
</dbReference>
<sequence>MALIKIPLELQEMRVKMVEYLDSHGVDQDDYEVTVGYRLADKLSGFYPYQIDVVYHDEPDVTYHYRYEYKFGKKRIALRMITPLEPSFDDYKHYIP</sequence>
<keyword evidence="2" id="KW-1185">Reference proteome</keyword>
<dbReference type="AlphaFoldDB" id="A0A1X7IZ03"/>